<accession>A0A1Y0HKC6</accession>
<proteinExistence type="inferred from homology"/>
<protein>
    <submittedName>
        <fullName evidence="4">Phospholipid-binding lipoprotein MlaA</fullName>
    </submittedName>
</protein>
<evidence type="ECO:0000256" key="1">
    <source>
        <dbReference type="ARBA" id="ARBA00010634"/>
    </source>
</evidence>
<keyword evidence="4" id="KW-0449">Lipoprotein</keyword>
<reference evidence="5" key="1">
    <citation type="submission" date="2017-05" db="EMBL/GenBank/DDBJ databases">
        <title>Dechlorination kinetics govern the competition between two new strains of the genus Sulfurospirillum.</title>
        <authorList>
            <person name="Buttet G.F."/>
            <person name="Murray A.M."/>
            <person name="Goris T."/>
            <person name="Burion M."/>
            <person name="Lin B."/>
            <person name="Rolle M."/>
            <person name="Maillard J."/>
        </authorList>
    </citation>
    <scope>NUCLEOTIDE SEQUENCE [LARGE SCALE GENOMIC DNA]</scope>
    <source>
        <strain evidence="5">SL2-1</strain>
    </source>
</reference>
<keyword evidence="5" id="KW-1185">Reference proteome</keyword>
<sequence length="124" mass="14558">MRFILACLLSFSLLSASEYLGANSQSNEDFEAEFNTQNDNNLFDPLSGYNELMTNFNDKFYEYILRPTAQGYAYVVPEMARHGVSNFFENLFFPIRFVNNLLQFKFYNTLEETERFVLNSTMVF</sequence>
<dbReference type="InterPro" id="IPR007428">
    <property type="entry name" value="MlaA"/>
</dbReference>
<dbReference type="EMBL" id="CP021416">
    <property type="protein sequence ID" value="ARU47693.1"/>
    <property type="molecule type" value="Genomic_DNA"/>
</dbReference>
<dbReference type="Proteomes" id="UP000196005">
    <property type="component" value="Chromosome"/>
</dbReference>
<dbReference type="GO" id="GO:0120010">
    <property type="term" value="P:intermembrane phospholipid transfer"/>
    <property type="evidence" value="ECO:0007669"/>
    <property type="project" value="TreeGrafter"/>
</dbReference>
<dbReference type="KEGG" id="suls:Sdiek1_0517"/>
<evidence type="ECO:0000313" key="4">
    <source>
        <dbReference type="EMBL" id="ARU47693.1"/>
    </source>
</evidence>
<organism evidence="4 5">
    <name type="scientific">Sulfurospirillum diekertiae</name>
    <dbReference type="NCBI Taxonomy" id="1854492"/>
    <lineage>
        <taxon>Bacteria</taxon>
        <taxon>Pseudomonadati</taxon>
        <taxon>Campylobacterota</taxon>
        <taxon>Epsilonproteobacteria</taxon>
        <taxon>Campylobacterales</taxon>
        <taxon>Sulfurospirillaceae</taxon>
        <taxon>Sulfurospirillum</taxon>
    </lineage>
</organism>
<name>A0A1Y0HKC6_9BACT</name>
<feature type="chain" id="PRO_5012598244" evidence="3">
    <location>
        <begin position="23"/>
        <end position="124"/>
    </location>
</feature>
<gene>
    <name evidence="4" type="ORF">Sdiek1_0517</name>
</gene>
<dbReference type="PANTHER" id="PTHR30035">
    <property type="entry name" value="LIPOPROTEIN VACJ-RELATED"/>
    <property type="match status" value="1"/>
</dbReference>
<comment type="similarity">
    <text evidence="1">Belongs to the MlaA family.</text>
</comment>
<dbReference type="GO" id="GO:0016020">
    <property type="term" value="C:membrane"/>
    <property type="evidence" value="ECO:0007669"/>
    <property type="project" value="InterPro"/>
</dbReference>
<evidence type="ECO:0000256" key="3">
    <source>
        <dbReference type="SAM" id="SignalP"/>
    </source>
</evidence>
<dbReference type="Pfam" id="PF04333">
    <property type="entry name" value="MlaA"/>
    <property type="match status" value="1"/>
</dbReference>
<evidence type="ECO:0000256" key="2">
    <source>
        <dbReference type="ARBA" id="ARBA00022729"/>
    </source>
</evidence>
<evidence type="ECO:0000313" key="5">
    <source>
        <dbReference type="Proteomes" id="UP000196005"/>
    </source>
</evidence>
<keyword evidence="2 3" id="KW-0732">Signal</keyword>
<feature type="signal peptide" evidence="3">
    <location>
        <begin position="1"/>
        <end position="22"/>
    </location>
</feature>
<dbReference type="PRINTS" id="PR01805">
    <property type="entry name" value="VACJLIPOPROT"/>
</dbReference>
<dbReference type="AlphaFoldDB" id="A0A1Y0HKC6"/>
<dbReference type="PANTHER" id="PTHR30035:SF3">
    <property type="entry name" value="INTERMEMBRANE PHOSPHOLIPID TRANSPORT SYSTEM LIPOPROTEIN MLAA"/>
    <property type="match status" value="1"/>
</dbReference>